<keyword evidence="2" id="KW-0547">Nucleotide-binding</keyword>
<sequence length="36" mass="3814">MSVVGFDVGFMNCYVAVARAGGIETVANEYSDRSTP</sequence>
<dbReference type="OrthoDB" id="434160at2759"/>
<dbReference type="Gene3D" id="3.30.420.40">
    <property type="match status" value="1"/>
</dbReference>
<dbReference type="InterPro" id="IPR043129">
    <property type="entry name" value="ATPase_NBD"/>
</dbReference>
<evidence type="ECO:0000256" key="2">
    <source>
        <dbReference type="ARBA" id="ARBA00022741"/>
    </source>
</evidence>
<keyword evidence="3" id="KW-0067">ATP-binding</keyword>
<dbReference type="GO" id="GO:0140662">
    <property type="term" value="F:ATP-dependent protein folding chaperone"/>
    <property type="evidence" value="ECO:0007669"/>
    <property type="project" value="InterPro"/>
</dbReference>
<dbReference type="KEGG" id="tng:GSTEN00001195G001"/>
<dbReference type="FunFam" id="3.30.420.40:FF:000171">
    <property type="entry name" value="Heat shock 70 kDa protein 4"/>
    <property type="match status" value="1"/>
</dbReference>
<dbReference type="EMBL" id="CAAE01003817">
    <property type="protein sequence ID" value="CAF88075.1"/>
    <property type="molecule type" value="Genomic_DNA"/>
</dbReference>
<comment type="similarity">
    <text evidence="1">Belongs to the heat shock protein 70 family.</text>
</comment>
<accession>Q4TGA7</accession>
<reference evidence="4" key="1">
    <citation type="journal article" date="2004" name="Nature">
        <title>Genome duplication in the teleost fish Tetraodon nigroviridis reveals the early vertebrate proto-karyotype.</title>
        <authorList>
            <person name="Jaillon O."/>
            <person name="Aury J.-M."/>
            <person name="Brunet F."/>
            <person name="Petit J.-L."/>
            <person name="Stange-Thomann N."/>
            <person name="Mauceli E."/>
            <person name="Bouneau L."/>
            <person name="Fischer C."/>
            <person name="Ozouf-Costaz C."/>
            <person name="Bernot A."/>
            <person name="Nicaud S."/>
            <person name="Jaffe D."/>
            <person name="Fisher S."/>
            <person name="Lutfalla G."/>
            <person name="Dossat C."/>
            <person name="Segurens B."/>
            <person name="Dasilva C."/>
            <person name="Salanoubat M."/>
            <person name="Levy M."/>
            <person name="Boudet N."/>
            <person name="Castellano S."/>
            <person name="Anthouard V."/>
            <person name="Jubin C."/>
            <person name="Castelli V."/>
            <person name="Katinka M."/>
            <person name="Vacherie B."/>
            <person name="Biemont C."/>
            <person name="Skalli Z."/>
            <person name="Cattolico L."/>
            <person name="Poulain J."/>
            <person name="De Berardinis V."/>
            <person name="Cruaud C."/>
            <person name="Duprat S."/>
            <person name="Brottier P."/>
            <person name="Coutanceau J.-P."/>
            <person name="Gouzy J."/>
            <person name="Parra G."/>
            <person name="Lardier G."/>
            <person name="Chapple C."/>
            <person name="McKernan K.J."/>
            <person name="McEwan P."/>
            <person name="Bosak S."/>
            <person name="Kellis M."/>
            <person name="Volff J.-N."/>
            <person name="Guigo R."/>
            <person name="Zody M.C."/>
            <person name="Mesirov J."/>
            <person name="Lindblad-Toh K."/>
            <person name="Birren B."/>
            <person name="Nusbaum C."/>
            <person name="Kahn D."/>
            <person name="Robinson-Rechavi M."/>
            <person name="Laudet V."/>
            <person name="Schachter V."/>
            <person name="Quetier F."/>
            <person name="Saurin W."/>
            <person name="Scarpelli C."/>
            <person name="Wincker P."/>
            <person name="Lander E.S."/>
            <person name="Weissenbach J."/>
            <person name="Roest Crollius H."/>
        </authorList>
    </citation>
    <scope>NUCLEOTIDE SEQUENCE [LARGE SCALE GENOMIC DNA]</scope>
</reference>
<dbReference type="Pfam" id="PF00012">
    <property type="entry name" value="HSP70"/>
    <property type="match status" value="1"/>
</dbReference>
<organism evidence="4">
    <name type="scientific">Tetraodon nigroviridis</name>
    <name type="common">Spotted green pufferfish</name>
    <name type="synonym">Chelonodon nigroviridis</name>
    <dbReference type="NCBI Taxonomy" id="99883"/>
    <lineage>
        <taxon>Eukaryota</taxon>
        <taxon>Metazoa</taxon>
        <taxon>Chordata</taxon>
        <taxon>Craniata</taxon>
        <taxon>Vertebrata</taxon>
        <taxon>Euteleostomi</taxon>
        <taxon>Actinopterygii</taxon>
        <taxon>Neopterygii</taxon>
        <taxon>Teleostei</taxon>
        <taxon>Neoteleostei</taxon>
        <taxon>Acanthomorphata</taxon>
        <taxon>Eupercaria</taxon>
        <taxon>Tetraodontiformes</taxon>
        <taxon>Tetradontoidea</taxon>
        <taxon>Tetraodontidae</taxon>
        <taxon>Tetraodon</taxon>
    </lineage>
</organism>
<dbReference type="SUPFAM" id="SSF53067">
    <property type="entry name" value="Actin-like ATPase domain"/>
    <property type="match status" value="1"/>
</dbReference>
<gene>
    <name evidence="4" type="ORF">GSTENG00001195001</name>
</gene>
<protein>
    <submittedName>
        <fullName evidence="4">(spotted green pufferfish) hypothetical protein</fullName>
    </submittedName>
</protein>
<evidence type="ECO:0000256" key="3">
    <source>
        <dbReference type="ARBA" id="ARBA00022840"/>
    </source>
</evidence>
<dbReference type="InterPro" id="IPR013126">
    <property type="entry name" value="Hsp_70_fam"/>
</dbReference>
<reference evidence="4" key="2">
    <citation type="submission" date="2004-02" db="EMBL/GenBank/DDBJ databases">
        <authorList>
            <consortium name="Genoscope"/>
            <consortium name="Whitehead Institute Centre for Genome Research"/>
        </authorList>
    </citation>
    <scope>NUCLEOTIDE SEQUENCE</scope>
</reference>
<proteinExistence type="inferred from homology"/>
<dbReference type="AlphaFoldDB" id="Q4TGA7"/>
<name>Q4TGA7_TETNG</name>
<comment type="caution">
    <text evidence="4">The sequence shown here is derived from an EMBL/GenBank/DDBJ whole genome shotgun (WGS) entry which is preliminary data.</text>
</comment>
<dbReference type="GO" id="GO:0005524">
    <property type="term" value="F:ATP binding"/>
    <property type="evidence" value="ECO:0007669"/>
    <property type="project" value="UniProtKB-KW"/>
</dbReference>
<evidence type="ECO:0000256" key="1">
    <source>
        <dbReference type="ARBA" id="ARBA00007381"/>
    </source>
</evidence>
<dbReference type="HOGENOM" id="CLU_005965_5_1_1"/>
<evidence type="ECO:0000313" key="4">
    <source>
        <dbReference type="EMBL" id="CAF88075.1"/>
    </source>
</evidence>